<proteinExistence type="predicted"/>
<evidence type="ECO:0000313" key="2">
    <source>
        <dbReference type="Proteomes" id="UP000039865"/>
    </source>
</evidence>
<dbReference type="InParanoid" id="A0A078AB36"/>
<organism evidence="1 2">
    <name type="scientific">Stylonychia lemnae</name>
    <name type="common">Ciliate</name>
    <dbReference type="NCBI Taxonomy" id="5949"/>
    <lineage>
        <taxon>Eukaryota</taxon>
        <taxon>Sar</taxon>
        <taxon>Alveolata</taxon>
        <taxon>Ciliophora</taxon>
        <taxon>Intramacronucleata</taxon>
        <taxon>Spirotrichea</taxon>
        <taxon>Stichotrichia</taxon>
        <taxon>Sporadotrichida</taxon>
        <taxon>Oxytrichidae</taxon>
        <taxon>Stylonychinae</taxon>
        <taxon>Stylonychia</taxon>
    </lineage>
</organism>
<gene>
    <name evidence="1" type="primary">Contig18798.g19940</name>
    <name evidence="1" type="ORF">STYLEM_6972</name>
</gene>
<protein>
    <submittedName>
        <fullName evidence="1">Uncharacterized protein</fullName>
    </submittedName>
</protein>
<sequence length="87" mass="10357">MFGPIIVCNAVYTGDLDVKQPAVVNLRKKLQEERKRHQKREDDLKEKISVLNYKFYRVKLINFYFDIICDKLVHQKTQAIAVDFDRV</sequence>
<accession>A0A078AB36</accession>
<reference evidence="1 2" key="1">
    <citation type="submission" date="2014-06" db="EMBL/GenBank/DDBJ databases">
        <authorList>
            <person name="Swart Estienne"/>
        </authorList>
    </citation>
    <scope>NUCLEOTIDE SEQUENCE [LARGE SCALE GENOMIC DNA]</scope>
    <source>
        <strain evidence="1 2">130c</strain>
    </source>
</reference>
<evidence type="ECO:0000313" key="1">
    <source>
        <dbReference type="EMBL" id="CDW78003.1"/>
    </source>
</evidence>
<dbReference type="EMBL" id="CCKQ01006683">
    <property type="protein sequence ID" value="CDW78003.1"/>
    <property type="molecule type" value="Genomic_DNA"/>
</dbReference>
<name>A0A078AB36_STYLE</name>
<dbReference type="Proteomes" id="UP000039865">
    <property type="component" value="Unassembled WGS sequence"/>
</dbReference>
<dbReference type="AlphaFoldDB" id="A0A078AB36"/>
<keyword evidence="2" id="KW-1185">Reference proteome</keyword>